<proteinExistence type="predicted"/>
<comment type="caution">
    <text evidence="1">The sequence shown here is derived from an EMBL/GenBank/DDBJ whole genome shotgun (WGS) entry which is preliminary data.</text>
</comment>
<reference evidence="1" key="1">
    <citation type="submission" date="2022-07" db="EMBL/GenBank/DDBJ databases">
        <title>Phylogenomic reconstructions and comparative analyses of Kickxellomycotina fungi.</title>
        <authorList>
            <person name="Reynolds N.K."/>
            <person name="Stajich J.E."/>
            <person name="Barry K."/>
            <person name="Grigoriev I.V."/>
            <person name="Crous P."/>
            <person name="Smith M.E."/>
        </authorList>
    </citation>
    <scope>NUCLEOTIDE SEQUENCE</scope>
    <source>
        <strain evidence="1">BCRC 34780</strain>
    </source>
</reference>
<evidence type="ECO:0000313" key="1">
    <source>
        <dbReference type="EMBL" id="KAJ2799778.1"/>
    </source>
</evidence>
<sequence length="385" mass="42999">MAGATLLDTLAGKGFIVDKTLTCKALLEIPSSAVRICLPRRFGKSFNLSVIEQFFNPATVNDCLDHAGEPDLNAARDRRRQLFRGSILEEKHPDFVEEQFSKTPVVQFNFKGSGGDTLGSFHKSLTKAIYKAATFWVIAYRKPELLKDGARVEYEALQKTHSTMDTLLVEDESKWETRGDQAAWLFLKLSDFLVAQHGRKYIILVDEYDQPLEAALGQEWQAKADKTYLDLLMDMLKDNRHLAKGLLVGVHEFALSNRESGLNSVKEVSLTTGRYRGGDAESADIGDESPGPLAALFAFTREDVAELIKKTQEVSNAARAYKQEDIMDTIETWYDGYDFGFPTKRYNPWSALKFLETLANGGTPEKAAAPYWVITGNMASGAKRT</sequence>
<gene>
    <name evidence="1" type="ORF">H4R21_003433</name>
</gene>
<evidence type="ECO:0000313" key="2">
    <source>
        <dbReference type="Proteomes" id="UP001140087"/>
    </source>
</evidence>
<keyword evidence="2" id="KW-1185">Reference proteome</keyword>
<dbReference type="EMBL" id="JANBUN010001080">
    <property type="protein sequence ID" value="KAJ2799778.1"/>
    <property type="molecule type" value="Genomic_DNA"/>
</dbReference>
<protein>
    <submittedName>
        <fullName evidence="1">Uncharacterized protein</fullName>
    </submittedName>
</protein>
<dbReference type="Proteomes" id="UP001140087">
    <property type="component" value="Unassembled WGS sequence"/>
</dbReference>
<accession>A0ACC1L1W9</accession>
<name>A0ACC1L1W9_9FUNG</name>
<organism evidence="1 2">
    <name type="scientific">Coemansia helicoidea</name>
    <dbReference type="NCBI Taxonomy" id="1286919"/>
    <lineage>
        <taxon>Eukaryota</taxon>
        <taxon>Fungi</taxon>
        <taxon>Fungi incertae sedis</taxon>
        <taxon>Zoopagomycota</taxon>
        <taxon>Kickxellomycotina</taxon>
        <taxon>Kickxellomycetes</taxon>
        <taxon>Kickxellales</taxon>
        <taxon>Kickxellaceae</taxon>
        <taxon>Coemansia</taxon>
    </lineage>
</organism>